<feature type="compositionally biased region" description="Low complexity" evidence="1">
    <location>
        <begin position="415"/>
        <end position="424"/>
    </location>
</feature>
<dbReference type="VEuPathDB" id="VectorBase:GBRI023422"/>
<dbReference type="PANTHER" id="PTHR48187">
    <property type="entry name" value="LD21810P"/>
    <property type="match status" value="1"/>
</dbReference>
<dbReference type="Gene3D" id="3.40.50.1820">
    <property type="entry name" value="alpha/beta hydrolase"/>
    <property type="match status" value="1"/>
</dbReference>
<dbReference type="EnsemblMetazoa" id="GBRI023422-RA">
    <property type="protein sequence ID" value="GBRI023422-PA"/>
    <property type="gene ID" value="GBRI023422"/>
</dbReference>
<protein>
    <submittedName>
        <fullName evidence="2">GPI inositol-deacylase</fullName>
    </submittedName>
</protein>
<keyword evidence="3" id="KW-1185">Reference proteome</keyword>
<feature type="region of interest" description="Disordered" evidence="1">
    <location>
        <begin position="406"/>
        <end position="433"/>
    </location>
</feature>
<dbReference type="InterPro" id="IPR011989">
    <property type="entry name" value="ARM-like"/>
</dbReference>
<name>A0A1A9WL00_9MUSC</name>
<dbReference type="InterPro" id="IPR016024">
    <property type="entry name" value="ARM-type_fold"/>
</dbReference>
<dbReference type="STRING" id="37001.A0A1A9WL00"/>
<organism evidence="2 3">
    <name type="scientific">Glossina brevipalpis</name>
    <dbReference type="NCBI Taxonomy" id="37001"/>
    <lineage>
        <taxon>Eukaryota</taxon>
        <taxon>Metazoa</taxon>
        <taxon>Ecdysozoa</taxon>
        <taxon>Arthropoda</taxon>
        <taxon>Hexapoda</taxon>
        <taxon>Insecta</taxon>
        <taxon>Pterygota</taxon>
        <taxon>Neoptera</taxon>
        <taxon>Endopterygota</taxon>
        <taxon>Diptera</taxon>
        <taxon>Brachycera</taxon>
        <taxon>Muscomorpha</taxon>
        <taxon>Hippoboscoidea</taxon>
        <taxon>Glossinidae</taxon>
        <taxon>Glossina</taxon>
    </lineage>
</organism>
<sequence length="812" mass="93235">MNNLSDTLRRYPKTVGSVGILTTCAFILYDKHKFRRLVSKFFDESVAKTEKKSKPDYIYIKYHIYKESMRKLKQKEENDKKWISIIINPIGKWWKAVKHSVAWRLLNIAQNGSHHERLKAVRQLARIDHLKDWDFRHLAQICDARTAISLARSGADTRWFVPVHMKGCIKNPKLVLSELHDILSHMKKKKECVQNFFSRHFPEQDPVEDICEFFTQEQLITLTVQETDLLKEVTSFLHHVTKDSDLAQQFMKEGGLIHLMDLCKIFAEDNEALATLCKILANLSILPDSVEHFFSSGWAGVLAEWQQCPDLRLQVISAKTMANLDHDDPNYTPYPPNVYPLHPRSRTRSKPKADIVFVHGLMGGVFITWRQKDRKPNELSLYGKNAFYTSETDDVFLVGEQRRWKLNGNGDGNGKKSNSSPTTTSEEEAKAREDEIKNMEEAAAEIAKKEAENDKLLKAAKKPSTKTLEISDAATKELVETLRNEAELESDWEIVHPDVPLSASEESKGEFSVAGNKWLNQDNDEDYTNCWPMEWLPEDHPNVRVIGIDYTSALTEWSNFSKYCPCERGQGHIDVRAETLMERLAISEVGNDRPIVWIGHSMGGLLTKLILIKAKDSEDSKVQRLAESTRSIVFLGTPHRGSPIAKWKQHMQVILSPSIEVKEMEEDAPKLLTLHEQFMNSLQTCFRNVEILSIAEGAPTMLTSFKFPLHIVTEESARIDYGDFYVLKDDHLSLSKPIFRQSFLYQRLLRVIEETINKQKSAQPEHQVPANLIHQQEKQIKVPSTLTIQTLIYQMKDIFAFLPQLTFKFSTS</sequence>
<reference evidence="3" key="1">
    <citation type="submission" date="2014-03" db="EMBL/GenBank/DDBJ databases">
        <authorList>
            <person name="Aksoy S."/>
            <person name="Warren W."/>
            <person name="Wilson R.K."/>
        </authorList>
    </citation>
    <scope>NUCLEOTIDE SEQUENCE [LARGE SCALE GENOMIC DNA]</scope>
    <source>
        <strain evidence="3">IAEA</strain>
    </source>
</reference>
<dbReference type="Gene3D" id="1.25.10.10">
    <property type="entry name" value="Leucine-rich Repeat Variant"/>
    <property type="match status" value="1"/>
</dbReference>
<reference evidence="2" key="2">
    <citation type="submission" date="2020-05" db="UniProtKB">
        <authorList>
            <consortium name="EnsemblMetazoa"/>
        </authorList>
    </citation>
    <scope>IDENTIFICATION</scope>
    <source>
        <strain evidence="2">IAEA</strain>
    </source>
</reference>
<proteinExistence type="predicted"/>
<evidence type="ECO:0000313" key="2">
    <source>
        <dbReference type="EnsemblMetazoa" id="GBRI023422-PA"/>
    </source>
</evidence>
<dbReference type="PANTHER" id="PTHR48187:SF2">
    <property type="entry name" value="LD21810P"/>
    <property type="match status" value="1"/>
</dbReference>
<dbReference type="Proteomes" id="UP000091820">
    <property type="component" value="Unassembled WGS sequence"/>
</dbReference>
<dbReference type="InterPro" id="IPR029058">
    <property type="entry name" value="AB_hydrolase_fold"/>
</dbReference>
<dbReference type="SUPFAM" id="SSF48371">
    <property type="entry name" value="ARM repeat"/>
    <property type="match status" value="1"/>
</dbReference>
<accession>A0A1A9WL00</accession>
<dbReference type="AlphaFoldDB" id="A0A1A9WL00"/>
<dbReference type="SUPFAM" id="SSF53474">
    <property type="entry name" value="alpha/beta-Hydrolases"/>
    <property type="match status" value="1"/>
</dbReference>
<evidence type="ECO:0000313" key="3">
    <source>
        <dbReference type="Proteomes" id="UP000091820"/>
    </source>
</evidence>
<evidence type="ECO:0000256" key="1">
    <source>
        <dbReference type="SAM" id="MobiDB-lite"/>
    </source>
</evidence>